<reference evidence="2" key="1">
    <citation type="submission" date="2021-02" db="EMBL/GenBank/DDBJ databases">
        <authorList>
            <person name="Nowell W R."/>
        </authorList>
    </citation>
    <scope>NUCLEOTIDE SEQUENCE</scope>
</reference>
<dbReference type="Proteomes" id="UP000663855">
    <property type="component" value="Unassembled WGS sequence"/>
</dbReference>
<dbReference type="EMBL" id="CAJNOV010008334">
    <property type="protein sequence ID" value="CAF1319818.1"/>
    <property type="molecule type" value="Genomic_DNA"/>
</dbReference>
<dbReference type="Proteomes" id="UP000681967">
    <property type="component" value="Unassembled WGS sequence"/>
</dbReference>
<organism evidence="2 4">
    <name type="scientific">Rotaria magnacalcarata</name>
    <dbReference type="NCBI Taxonomy" id="392030"/>
    <lineage>
        <taxon>Eukaryota</taxon>
        <taxon>Metazoa</taxon>
        <taxon>Spiralia</taxon>
        <taxon>Gnathifera</taxon>
        <taxon>Rotifera</taxon>
        <taxon>Eurotatoria</taxon>
        <taxon>Bdelloidea</taxon>
        <taxon>Philodinida</taxon>
        <taxon>Philodinidae</taxon>
        <taxon>Rotaria</taxon>
    </lineage>
</organism>
<name>A0A815F180_9BILA</name>
<evidence type="ECO:0000313" key="2">
    <source>
        <dbReference type="EMBL" id="CAF1319818.1"/>
    </source>
</evidence>
<evidence type="ECO:0000313" key="4">
    <source>
        <dbReference type="Proteomes" id="UP000663855"/>
    </source>
</evidence>
<gene>
    <name evidence="3" type="ORF">BYL167_LOCUS5552</name>
    <name evidence="2" type="ORF">CJN711_LOCUS17874</name>
</gene>
<evidence type="ECO:0000313" key="3">
    <source>
        <dbReference type="EMBL" id="CAF3845633.1"/>
    </source>
</evidence>
<feature type="region of interest" description="Disordered" evidence="1">
    <location>
        <begin position="291"/>
        <end position="321"/>
    </location>
</feature>
<feature type="compositionally biased region" description="Acidic residues" evidence="1">
    <location>
        <begin position="1014"/>
        <end position="1112"/>
    </location>
</feature>
<accession>A0A815F180</accession>
<dbReference type="EMBL" id="CAJOBH010001278">
    <property type="protein sequence ID" value="CAF3845633.1"/>
    <property type="molecule type" value="Genomic_DNA"/>
</dbReference>
<sequence>MDNIPIEQLIAFSGETFYQHVQEHYSKNVEMILRFHDIDNYLILGRTSKQELLETFEKPNDENDTRELIDLKSKICNISEGKILLKIGTKNKMILLLKSAQHIVNKRKRQFTDQAKLNRLNKHRSSSSSLSNSSSDAEMNMKKYATSIEESIGKILTNMKNHIHGHTYVNMSANAFGVMLESINDQSVPSCSVQCICGDRIKLFFNHNRFQLSNLIKHLRNDKNKSKLSIKNTSQDTNDQEGVDQMDQMDVDEEPSTDENNLLTTQNTLNKHVNNNTADTDNTAAVTIKTSYSQKEKPLNQLDGNTYNNTSPKATTINRDGSQRLSHILATGGGTQSSISYISSSKSKQQLVNKEQPQTENVLSNNRSSTNVKDQNTKSNDSSQSKKRKINENDKQIRFYSSTKHNKKKSEQEIMYDKLQKSDILFTFLNTIDLNRHRPPNNYRYPNSVLRFATCFFILAGVYVYEYVRINLKFLFPSVFTVKKFYTQNPYSEARFRFDECVKNLNLYQCQYIFMSEDCSAIIPRVEYDSTFNVFNGLVTPILNGVPTENFAQFNSFDDLKQAIEITPRSNLVNVHLVQPISTSYQYTSAATVLSAYGTDNKINSIDVLKRWLYIYQQFYARNVRVLGYATDGDPKYLRAMRLASNFFVKTQTLDILNDKLPFTVKIPSTWSIWYFLGQSQLFIFLQDGTHVCTKIRNRLLSKHVQLKMGSYKVSIKHLYDLIKNTNKIDHNLSKSDLNIRDKQNFTSCQRISSDSVLNLLMINDQWKATYNYMLILNLLIMTYTQSKISLLNRIFYAWIVVFYVRLWRIWLRVTKQIRKSSVKINKKSNEQNDFITSNALISIELNAHSLIYLYLLIEHDILPQSAAGDVHLFSSQHCENIFRDARSLSGIYSTRINFTMKQFLKRIDKLNALTELKQFELTNEYDKIIFPVHHKIKGLIDDTGSKINEKNIYFHVDYVGEIIFKAYEVAQQMAANVGMNIDLIKNKLFDIQQSSQIAKQLLKLNSLTEEETLVVDDKDSDEEEDDDEGAGDEEEDDERAGDEEEDDDEGGDDEEENDDEGGDDEEEEEDDEGGDDEEENDDERDGDDNEYEYEYDIEEEDDVEANDEGNGIEELNNNNHDHIVSQDDSKPTPSFENVQATSYSGAYQ</sequence>
<feature type="compositionally biased region" description="Basic and acidic residues" evidence="1">
    <location>
        <begin position="1120"/>
        <end position="1131"/>
    </location>
</feature>
<dbReference type="AlphaFoldDB" id="A0A815F180"/>
<comment type="caution">
    <text evidence="2">The sequence shown here is derived from an EMBL/GenBank/DDBJ whole genome shotgun (WGS) entry which is preliminary data.</text>
</comment>
<evidence type="ECO:0000256" key="1">
    <source>
        <dbReference type="SAM" id="MobiDB-lite"/>
    </source>
</evidence>
<feature type="compositionally biased region" description="Polar residues" evidence="1">
    <location>
        <begin position="351"/>
        <end position="383"/>
    </location>
</feature>
<feature type="compositionally biased region" description="Polar residues" evidence="1">
    <location>
        <begin position="302"/>
        <end position="321"/>
    </location>
</feature>
<feature type="region of interest" description="Disordered" evidence="1">
    <location>
        <begin position="1014"/>
        <end position="1149"/>
    </location>
</feature>
<feature type="compositionally biased region" description="Polar residues" evidence="1">
    <location>
        <begin position="1132"/>
        <end position="1149"/>
    </location>
</feature>
<feature type="region of interest" description="Disordered" evidence="1">
    <location>
        <begin position="333"/>
        <end position="394"/>
    </location>
</feature>
<feature type="compositionally biased region" description="Low complexity" evidence="1">
    <location>
        <begin position="336"/>
        <end position="350"/>
    </location>
</feature>
<proteinExistence type="predicted"/>
<protein>
    <submittedName>
        <fullName evidence="2">Uncharacterized protein</fullName>
    </submittedName>
</protein>